<proteinExistence type="predicted"/>
<reference evidence="2" key="1">
    <citation type="journal article" date="2015" name="Nature">
        <title>Complex archaea that bridge the gap between prokaryotes and eukaryotes.</title>
        <authorList>
            <person name="Spang A."/>
            <person name="Saw J.H."/>
            <person name="Jorgensen S.L."/>
            <person name="Zaremba-Niedzwiedzka K."/>
            <person name="Martijn J."/>
            <person name="Lind A.E."/>
            <person name="van Eijk R."/>
            <person name="Schleper C."/>
            <person name="Guy L."/>
            <person name="Ettema T.J."/>
        </authorList>
    </citation>
    <scope>NUCLEOTIDE SEQUENCE</scope>
</reference>
<dbReference type="SUPFAM" id="SSF56672">
    <property type="entry name" value="DNA/RNA polymerases"/>
    <property type="match status" value="1"/>
</dbReference>
<evidence type="ECO:0000259" key="1">
    <source>
        <dbReference type="Pfam" id="PF00476"/>
    </source>
</evidence>
<sequence length="255" mass="29005">LFGTKVYPDMTYEEILADEEKYNRSKSGVFALIYFGNAFTLKTRLGIPIEDAEKAYQDFIKTYPGIGKGRQKIINMFQSMKQIGGIGTAIEWNDPVEYIASMFGFRRYFILETQICKTLFKLAQKPPKHLRMYKGKVVRRDREQTVSGATQSALYAAAFSLQATVTRAAGNHVIQSSGAQITKKVQREIWDIQPKGIGPWVVQPLNGHDEIMCPTDSEKISDVKEIVKKVVEGFRPTVPLIKMKWKNNLKTWADK</sequence>
<dbReference type="Pfam" id="PF00476">
    <property type="entry name" value="DNA_pol_A"/>
    <property type="match status" value="1"/>
</dbReference>
<dbReference type="Gene3D" id="3.30.70.370">
    <property type="match status" value="1"/>
</dbReference>
<dbReference type="EMBL" id="LAZR01056900">
    <property type="protein sequence ID" value="KKK73186.1"/>
    <property type="molecule type" value="Genomic_DNA"/>
</dbReference>
<dbReference type="InterPro" id="IPR043502">
    <property type="entry name" value="DNA/RNA_pol_sf"/>
</dbReference>
<feature type="non-terminal residue" evidence="2">
    <location>
        <position position="1"/>
    </location>
</feature>
<protein>
    <recommendedName>
        <fullName evidence="1">DNA-directed DNA polymerase family A palm domain-containing protein</fullName>
    </recommendedName>
</protein>
<comment type="caution">
    <text evidence="2">The sequence shown here is derived from an EMBL/GenBank/DDBJ whole genome shotgun (WGS) entry which is preliminary data.</text>
</comment>
<feature type="domain" description="DNA-directed DNA polymerase family A palm" evidence="1">
    <location>
        <begin position="18"/>
        <end position="240"/>
    </location>
</feature>
<accession>A0A0F9ALV7</accession>
<organism evidence="2">
    <name type="scientific">marine sediment metagenome</name>
    <dbReference type="NCBI Taxonomy" id="412755"/>
    <lineage>
        <taxon>unclassified sequences</taxon>
        <taxon>metagenomes</taxon>
        <taxon>ecological metagenomes</taxon>
    </lineage>
</organism>
<gene>
    <name evidence="2" type="ORF">LCGC14_2896370</name>
</gene>
<dbReference type="GO" id="GO:0003887">
    <property type="term" value="F:DNA-directed DNA polymerase activity"/>
    <property type="evidence" value="ECO:0007669"/>
    <property type="project" value="InterPro"/>
</dbReference>
<dbReference type="AlphaFoldDB" id="A0A0F9ALV7"/>
<dbReference type="Gene3D" id="1.10.150.20">
    <property type="entry name" value="5' to 3' exonuclease, C-terminal subdomain"/>
    <property type="match status" value="2"/>
</dbReference>
<dbReference type="GO" id="GO:0006260">
    <property type="term" value="P:DNA replication"/>
    <property type="evidence" value="ECO:0007669"/>
    <property type="project" value="InterPro"/>
</dbReference>
<dbReference type="InterPro" id="IPR001098">
    <property type="entry name" value="DNA-dir_DNA_pol_A_palm_dom"/>
</dbReference>
<evidence type="ECO:0000313" key="2">
    <source>
        <dbReference type="EMBL" id="KKK73186.1"/>
    </source>
</evidence>
<dbReference type="GO" id="GO:0003677">
    <property type="term" value="F:DNA binding"/>
    <property type="evidence" value="ECO:0007669"/>
    <property type="project" value="InterPro"/>
</dbReference>
<name>A0A0F9ALV7_9ZZZZ</name>